<gene>
    <name evidence="1" type="ORF">DKZ35_05100</name>
</gene>
<dbReference type="Proteomes" id="UP000245735">
    <property type="component" value="Unassembled WGS sequence"/>
</dbReference>
<accession>A0ABD6Y6G3</accession>
<dbReference type="EMBL" id="QGHV01000024">
    <property type="protein sequence ID" value="PWT37483.1"/>
    <property type="molecule type" value="Genomic_DNA"/>
</dbReference>
<protein>
    <recommendedName>
        <fullName evidence="3">Phage protein</fullName>
    </recommendedName>
</protein>
<name>A0ABD6Y6G3_LIMRT</name>
<reference evidence="2" key="1">
    <citation type="journal article" date="2018" name="Front. Microbiol.">
        <title>Comparative Genomics of the Herbivore Gut Symbiont Lactobacillus reuteri Reveals Genetic Diversity and Lifestyle Adaptation.</title>
        <authorList>
            <person name="Zhao J."/>
        </authorList>
    </citation>
    <scope>NUCLEOTIDE SEQUENCE [LARGE SCALE GENOMIC DNA]</scope>
    <source>
        <strain evidence="2">LR9</strain>
    </source>
</reference>
<evidence type="ECO:0008006" key="3">
    <source>
        <dbReference type="Google" id="ProtNLM"/>
    </source>
</evidence>
<organism evidence="1 2">
    <name type="scientific">Limosilactobacillus reuteri</name>
    <name type="common">Lactobacillus reuteri</name>
    <dbReference type="NCBI Taxonomy" id="1598"/>
    <lineage>
        <taxon>Bacteria</taxon>
        <taxon>Bacillati</taxon>
        <taxon>Bacillota</taxon>
        <taxon>Bacilli</taxon>
        <taxon>Lactobacillales</taxon>
        <taxon>Lactobacillaceae</taxon>
        <taxon>Limosilactobacillus</taxon>
    </lineage>
</organism>
<dbReference type="RefSeq" id="WP_109975826.1">
    <property type="nucleotide sequence ID" value="NZ_QGHV01000024.1"/>
</dbReference>
<proteinExistence type="predicted"/>
<sequence length="162" mass="17450">MSSVTINGKVRIDISGLENMAGKIKSVSVSTLQTQIRSLAESILREILASDYPARSTPWYTGTGEMADAVMVEGSGTNLHIWIDGSRLSMAITPEDMFNINASIKGEDFRQGLPVVLNDGGGGIVSHDGTYYMERAYAQYKARFVHILASALRGAGFDVSEG</sequence>
<dbReference type="AlphaFoldDB" id="A0ABD6Y6G3"/>
<evidence type="ECO:0000313" key="1">
    <source>
        <dbReference type="EMBL" id="PWT37483.1"/>
    </source>
</evidence>
<comment type="caution">
    <text evidence="1">The sequence shown here is derived from an EMBL/GenBank/DDBJ whole genome shotgun (WGS) entry which is preliminary data.</text>
</comment>
<evidence type="ECO:0000313" key="2">
    <source>
        <dbReference type="Proteomes" id="UP000245735"/>
    </source>
</evidence>